<evidence type="ECO:0000313" key="14">
    <source>
        <dbReference type="Proteomes" id="UP000193411"/>
    </source>
</evidence>
<feature type="region of interest" description="Disordered" evidence="11">
    <location>
        <begin position="1"/>
        <end position="76"/>
    </location>
</feature>
<keyword evidence="6 10" id="KW-0863">Zinc-finger</keyword>
<dbReference type="FunFam" id="3.30.40.10:FF:000068">
    <property type="entry name" value="U4/U6.U5 tri-snRNP-associated protein 2"/>
    <property type="match status" value="1"/>
</dbReference>
<dbReference type="GO" id="GO:0008270">
    <property type="term" value="F:zinc ion binding"/>
    <property type="evidence" value="ECO:0007669"/>
    <property type="project" value="UniProtKB-KW"/>
</dbReference>
<feature type="compositionally biased region" description="Basic and acidic residues" evidence="11">
    <location>
        <begin position="33"/>
        <end position="43"/>
    </location>
</feature>
<dbReference type="PROSITE" id="PS50271">
    <property type="entry name" value="ZF_UBP"/>
    <property type="match status" value="1"/>
</dbReference>
<dbReference type="Pfam" id="PF02148">
    <property type="entry name" value="zf-UBP"/>
    <property type="match status" value="1"/>
</dbReference>
<feature type="domain" description="UBP-type" evidence="12">
    <location>
        <begin position="75"/>
        <end position="162"/>
    </location>
</feature>
<keyword evidence="3" id="KW-0507">mRNA processing</keyword>
<dbReference type="STRING" id="765915.A0A1Y2HYG1"/>
<dbReference type="Gene3D" id="3.30.40.10">
    <property type="entry name" value="Zinc/RING finger domain, C3HC4 (zinc finger)"/>
    <property type="match status" value="1"/>
</dbReference>
<feature type="compositionally biased region" description="Polar residues" evidence="11">
    <location>
        <begin position="22"/>
        <end position="32"/>
    </location>
</feature>
<evidence type="ECO:0000256" key="7">
    <source>
        <dbReference type="ARBA" id="ARBA00022833"/>
    </source>
</evidence>
<comment type="caution">
    <text evidence="13">The sequence shown here is derived from an EMBL/GenBank/DDBJ whole genome shotgun (WGS) entry which is preliminary data.</text>
</comment>
<keyword evidence="14" id="KW-1185">Reference proteome</keyword>
<dbReference type="GO" id="GO:0008380">
    <property type="term" value="P:RNA splicing"/>
    <property type="evidence" value="ECO:0007669"/>
    <property type="project" value="UniProtKB-KW"/>
</dbReference>
<evidence type="ECO:0000256" key="8">
    <source>
        <dbReference type="ARBA" id="ARBA00023187"/>
    </source>
</evidence>
<feature type="non-terminal residue" evidence="13">
    <location>
        <position position="162"/>
    </location>
</feature>
<organism evidence="13 14">
    <name type="scientific">Catenaria anguillulae PL171</name>
    <dbReference type="NCBI Taxonomy" id="765915"/>
    <lineage>
        <taxon>Eukaryota</taxon>
        <taxon>Fungi</taxon>
        <taxon>Fungi incertae sedis</taxon>
        <taxon>Blastocladiomycota</taxon>
        <taxon>Blastocladiomycetes</taxon>
        <taxon>Blastocladiales</taxon>
        <taxon>Catenariaceae</taxon>
        <taxon>Catenaria</taxon>
    </lineage>
</organism>
<feature type="compositionally biased region" description="Acidic residues" evidence="11">
    <location>
        <begin position="44"/>
        <end position="60"/>
    </location>
</feature>
<keyword evidence="9" id="KW-0539">Nucleus</keyword>
<keyword evidence="5" id="KW-0747">Spliceosome</keyword>
<comment type="similarity">
    <text evidence="2">Belongs to the peptidase C19 family.</text>
</comment>
<dbReference type="GO" id="GO:0006397">
    <property type="term" value="P:mRNA processing"/>
    <property type="evidence" value="ECO:0007669"/>
    <property type="project" value="UniProtKB-KW"/>
</dbReference>
<accession>A0A1Y2HYG1</accession>
<evidence type="ECO:0000256" key="5">
    <source>
        <dbReference type="ARBA" id="ARBA00022728"/>
    </source>
</evidence>
<evidence type="ECO:0000256" key="2">
    <source>
        <dbReference type="ARBA" id="ARBA00009085"/>
    </source>
</evidence>
<evidence type="ECO:0000256" key="9">
    <source>
        <dbReference type="ARBA" id="ARBA00023242"/>
    </source>
</evidence>
<dbReference type="SMART" id="SM00290">
    <property type="entry name" value="ZnF_UBP"/>
    <property type="match status" value="1"/>
</dbReference>
<dbReference type="OrthoDB" id="10263353at2759"/>
<gene>
    <name evidence="13" type="ORF">BCR44DRAFT_127780</name>
</gene>
<protein>
    <recommendedName>
        <fullName evidence="12">UBP-type domain-containing protein</fullName>
    </recommendedName>
</protein>
<evidence type="ECO:0000256" key="11">
    <source>
        <dbReference type="SAM" id="MobiDB-lite"/>
    </source>
</evidence>
<dbReference type="InterPro" id="IPR013083">
    <property type="entry name" value="Znf_RING/FYVE/PHD"/>
</dbReference>
<evidence type="ECO:0000256" key="10">
    <source>
        <dbReference type="PROSITE-ProRule" id="PRU00502"/>
    </source>
</evidence>
<evidence type="ECO:0000313" key="13">
    <source>
        <dbReference type="EMBL" id="ORZ39646.1"/>
    </source>
</evidence>
<sequence length="162" mass="18073">MPQPPAKRAKRNQVLDAGAAPQSGSSPEQPSHISHDDRTTRNEDQEDIDKEESDDDDDDELPHKPTRTSNGGPRSDALYLDTIRRSALDFDFEKVCSVSLSNVNVYACLVCGKYFQGRGQSSHAYTHSLSDNHQVFLNLTTLKFYVLPDGYEVEDASLNDIK</sequence>
<reference evidence="13 14" key="1">
    <citation type="submission" date="2016-07" db="EMBL/GenBank/DDBJ databases">
        <title>Pervasive Adenine N6-methylation of Active Genes in Fungi.</title>
        <authorList>
            <consortium name="DOE Joint Genome Institute"/>
            <person name="Mondo S.J."/>
            <person name="Dannebaum R.O."/>
            <person name="Kuo R.C."/>
            <person name="Labutti K."/>
            <person name="Haridas S."/>
            <person name="Kuo A."/>
            <person name="Salamov A."/>
            <person name="Ahrendt S.R."/>
            <person name="Lipzen A."/>
            <person name="Sullivan W."/>
            <person name="Andreopoulos W.B."/>
            <person name="Clum A."/>
            <person name="Lindquist E."/>
            <person name="Daum C."/>
            <person name="Ramamoorthy G.K."/>
            <person name="Gryganskyi A."/>
            <person name="Culley D."/>
            <person name="Magnuson J.K."/>
            <person name="James T.Y."/>
            <person name="O'Malley M.A."/>
            <person name="Stajich J.E."/>
            <person name="Spatafora J.W."/>
            <person name="Visel A."/>
            <person name="Grigoriev I.V."/>
        </authorList>
    </citation>
    <scope>NUCLEOTIDE SEQUENCE [LARGE SCALE GENOMIC DNA]</scope>
    <source>
        <strain evidence="13 14">PL171</strain>
    </source>
</reference>
<evidence type="ECO:0000256" key="3">
    <source>
        <dbReference type="ARBA" id="ARBA00022664"/>
    </source>
</evidence>
<evidence type="ECO:0000259" key="12">
    <source>
        <dbReference type="PROSITE" id="PS50271"/>
    </source>
</evidence>
<keyword evidence="8" id="KW-0508">mRNA splicing</keyword>
<evidence type="ECO:0000256" key="6">
    <source>
        <dbReference type="ARBA" id="ARBA00022771"/>
    </source>
</evidence>
<name>A0A1Y2HYG1_9FUNG</name>
<dbReference type="SUPFAM" id="SSF57850">
    <property type="entry name" value="RING/U-box"/>
    <property type="match status" value="1"/>
</dbReference>
<dbReference type="Proteomes" id="UP000193411">
    <property type="component" value="Unassembled WGS sequence"/>
</dbReference>
<keyword evidence="7" id="KW-0862">Zinc</keyword>
<evidence type="ECO:0000256" key="1">
    <source>
        <dbReference type="ARBA" id="ARBA00004123"/>
    </source>
</evidence>
<dbReference type="GO" id="GO:0005681">
    <property type="term" value="C:spliceosomal complex"/>
    <property type="evidence" value="ECO:0007669"/>
    <property type="project" value="UniProtKB-KW"/>
</dbReference>
<dbReference type="EMBL" id="MCFL01000005">
    <property type="protein sequence ID" value="ORZ39646.1"/>
    <property type="molecule type" value="Genomic_DNA"/>
</dbReference>
<comment type="subcellular location">
    <subcellularLocation>
        <location evidence="1">Nucleus</location>
    </subcellularLocation>
</comment>
<dbReference type="AlphaFoldDB" id="A0A1Y2HYG1"/>
<evidence type="ECO:0000256" key="4">
    <source>
        <dbReference type="ARBA" id="ARBA00022723"/>
    </source>
</evidence>
<keyword evidence="4" id="KW-0479">Metal-binding</keyword>
<proteinExistence type="inferred from homology"/>
<dbReference type="InterPro" id="IPR001607">
    <property type="entry name" value="Znf_UBP"/>
</dbReference>